<organism evidence="1 2">
    <name type="scientific">Actinomadura bangladeshensis</name>
    <dbReference type="NCBI Taxonomy" id="453573"/>
    <lineage>
        <taxon>Bacteria</taxon>
        <taxon>Bacillati</taxon>
        <taxon>Actinomycetota</taxon>
        <taxon>Actinomycetes</taxon>
        <taxon>Streptosporangiales</taxon>
        <taxon>Thermomonosporaceae</taxon>
        <taxon>Actinomadura</taxon>
    </lineage>
</organism>
<dbReference type="OrthoDB" id="4485313at2"/>
<dbReference type="RefSeq" id="WP_131944583.1">
    <property type="nucleotide sequence ID" value="NZ_BAAAMX010000050.1"/>
</dbReference>
<name>A0A4R4N8J7_9ACTN</name>
<dbReference type="AlphaFoldDB" id="A0A4R4N8J7"/>
<reference evidence="1 2" key="1">
    <citation type="submission" date="2019-03" db="EMBL/GenBank/DDBJ databases">
        <title>Draft genome sequences of novel Actinobacteria.</title>
        <authorList>
            <person name="Sahin N."/>
            <person name="Ay H."/>
            <person name="Saygin H."/>
        </authorList>
    </citation>
    <scope>NUCLEOTIDE SEQUENCE [LARGE SCALE GENOMIC DNA]</scope>
    <source>
        <strain evidence="1 2">DSM 45347</strain>
    </source>
</reference>
<comment type="caution">
    <text evidence="1">The sequence shown here is derived from an EMBL/GenBank/DDBJ whole genome shotgun (WGS) entry which is preliminary data.</text>
</comment>
<keyword evidence="2" id="KW-1185">Reference proteome</keyword>
<gene>
    <name evidence="1" type="ORF">E1284_35710</name>
</gene>
<accession>A0A4R4N8J7</accession>
<protein>
    <submittedName>
        <fullName evidence="1">Uncharacterized protein</fullName>
    </submittedName>
</protein>
<dbReference type="EMBL" id="SMJW01000309">
    <property type="protein sequence ID" value="TDC05261.1"/>
    <property type="molecule type" value="Genomic_DNA"/>
</dbReference>
<proteinExistence type="predicted"/>
<dbReference type="Proteomes" id="UP000295431">
    <property type="component" value="Unassembled WGS sequence"/>
</dbReference>
<evidence type="ECO:0000313" key="1">
    <source>
        <dbReference type="EMBL" id="TDC05261.1"/>
    </source>
</evidence>
<evidence type="ECO:0000313" key="2">
    <source>
        <dbReference type="Proteomes" id="UP000295431"/>
    </source>
</evidence>
<sequence length="112" mass="12451">MTLIARHGPAWTRNDYHQFFLMQPEHQDFVPEEAGRLISPTREAVIVQTGIAGGNVAVHIEIHDHEPSLLMVHCLMDDPPDLPVLTPAPAGPGLYRVRPPARGRDIAYDLSE</sequence>